<feature type="domain" description="Type II secretion system protein GspF" evidence="7">
    <location>
        <begin position="115"/>
        <end position="240"/>
    </location>
</feature>
<dbReference type="PANTHER" id="PTHR35007:SF2">
    <property type="entry name" value="PILUS ASSEMBLE PROTEIN"/>
    <property type="match status" value="1"/>
</dbReference>
<evidence type="ECO:0000313" key="9">
    <source>
        <dbReference type="Proteomes" id="UP001218170"/>
    </source>
</evidence>
<proteinExistence type="predicted"/>
<keyword evidence="3 6" id="KW-0812">Transmembrane</keyword>
<evidence type="ECO:0000256" key="5">
    <source>
        <dbReference type="ARBA" id="ARBA00023136"/>
    </source>
</evidence>
<keyword evidence="5 6" id="KW-0472">Membrane</keyword>
<dbReference type="RefSeq" id="WP_274264548.1">
    <property type="nucleotide sequence ID" value="NZ_JAQZCI010000002.1"/>
</dbReference>
<evidence type="ECO:0000259" key="7">
    <source>
        <dbReference type="Pfam" id="PF00482"/>
    </source>
</evidence>
<gene>
    <name evidence="8" type="ORF">PUW80_09705</name>
</gene>
<evidence type="ECO:0000256" key="4">
    <source>
        <dbReference type="ARBA" id="ARBA00022989"/>
    </source>
</evidence>
<evidence type="ECO:0000256" key="6">
    <source>
        <dbReference type="SAM" id="Phobius"/>
    </source>
</evidence>
<reference evidence="8 9" key="1">
    <citation type="submission" date="2023-02" db="EMBL/GenBank/DDBJ databases">
        <title>Study of novel species of the Microbacterium genus.</title>
        <authorList>
            <person name="Arroyo-Herrera I."/>
            <person name="Roman-Ponce B."/>
            <person name="Vasquez-Murrieta M.S."/>
        </authorList>
    </citation>
    <scope>NUCLEOTIDE SEQUENCE [LARGE SCALE GENOMIC DNA]</scope>
    <source>
        <strain evidence="8 9">NE1TT3</strain>
    </source>
</reference>
<protein>
    <submittedName>
        <fullName evidence="8">Type II secretion system F family protein</fullName>
    </submittedName>
</protein>
<accession>A0ABT5SIL6</accession>
<feature type="transmembrane region" description="Helical" evidence="6">
    <location>
        <begin position="6"/>
        <end position="23"/>
    </location>
</feature>
<keyword evidence="2" id="KW-1003">Cell membrane</keyword>
<dbReference type="EMBL" id="JAQZCI010000002">
    <property type="protein sequence ID" value="MDD7962622.1"/>
    <property type="molecule type" value="Genomic_DNA"/>
</dbReference>
<feature type="transmembrane region" description="Helical" evidence="6">
    <location>
        <begin position="221"/>
        <end position="243"/>
    </location>
</feature>
<dbReference type="Pfam" id="PF00482">
    <property type="entry name" value="T2SSF"/>
    <property type="match status" value="1"/>
</dbReference>
<dbReference type="PANTHER" id="PTHR35007">
    <property type="entry name" value="INTEGRAL MEMBRANE PROTEIN-RELATED"/>
    <property type="match status" value="1"/>
</dbReference>
<dbReference type="Proteomes" id="UP001218170">
    <property type="component" value="Unassembled WGS sequence"/>
</dbReference>
<evidence type="ECO:0000256" key="3">
    <source>
        <dbReference type="ARBA" id="ARBA00022692"/>
    </source>
</evidence>
<comment type="caution">
    <text evidence="8">The sequence shown here is derived from an EMBL/GenBank/DDBJ whole genome shotgun (WGS) entry which is preliminary data.</text>
</comment>
<feature type="transmembrane region" description="Helical" evidence="6">
    <location>
        <begin position="255"/>
        <end position="274"/>
    </location>
</feature>
<feature type="transmembrane region" description="Helical" evidence="6">
    <location>
        <begin position="56"/>
        <end position="74"/>
    </location>
</feature>
<evidence type="ECO:0000256" key="2">
    <source>
        <dbReference type="ARBA" id="ARBA00022475"/>
    </source>
</evidence>
<keyword evidence="4 6" id="KW-1133">Transmembrane helix</keyword>
<keyword evidence="9" id="KW-1185">Reference proteome</keyword>
<comment type="subcellular location">
    <subcellularLocation>
        <location evidence="1">Cell membrane</location>
        <topology evidence="1">Multi-pass membrane protein</topology>
    </subcellularLocation>
</comment>
<sequence>MTFVWGGLLGAGLLLGGSPWLWPRREPRVRPTRSGGGRAEALLQAAGFAHAPGGRLIVFSIGAVALAAATAWLVTAVPGVTAVAGIAGAVAPTAWLRARARRIRRARRALWSDVCDLLIASVRAGMSLPDAVASVADNGPPPLRAAFRGFARDVAASGHFDSSAARLQAALADPVADRIIETLRMARQVGGTELVPVVRALAASVRAESTLRSEIEARQSWIHGAAVLGLVAPWVILTLLALRPEGARAYGSPEGGVLILVGAAVSFGAYRMMLRIGRLPEPRRWTR</sequence>
<dbReference type="InterPro" id="IPR018076">
    <property type="entry name" value="T2SS_GspF_dom"/>
</dbReference>
<evidence type="ECO:0000313" key="8">
    <source>
        <dbReference type="EMBL" id="MDD7962622.1"/>
    </source>
</evidence>
<name>A0ABT5SIL6_9MICO</name>
<feature type="transmembrane region" description="Helical" evidence="6">
    <location>
        <begin position="80"/>
        <end position="98"/>
    </location>
</feature>
<organism evidence="8 9">
    <name type="scientific">Microbacterium thalli</name>
    <dbReference type="NCBI Taxonomy" id="3027921"/>
    <lineage>
        <taxon>Bacteria</taxon>
        <taxon>Bacillati</taxon>
        <taxon>Actinomycetota</taxon>
        <taxon>Actinomycetes</taxon>
        <taxon>Micrococcales</taxon>
        <taxon>Microbacteriaceae</taxon>
        <taxon>Microbacterium</taxon>
    </lineage>
</organism>
<evidence type="ECO:0000256" key="1">
    <source>
        <dbReference type="ARBA" id="ARBA00004651"/>
    </source>
</evidence>